<accession>A0ACC6J8H2</accession>
<reference evidence="1" key="1">
    <citation type="submission" date="2023-07" db="EMBL/GenBank/DDBJ databases">
        <title>Sorghum-associated microbial communities from plants grown in Nebraska, USA.</title>
        <authorList>
            <person name="Schachtman D."/>
        </authorList>
    </citation>
    <scope>NUCLEOTIDE SEQUENCE</scope>
    <source>
        <strain evidence="1">DS2329</strain>
    </source>
</reference>
<proteinExistence type="predicted"/>
<sequence>MKKIIYIPIIIAGLFLNSCQHELDTFNDNPNNPTQVTSPKTLFTGTEVGTINNSTGNLTRQISLLTQHTNGNLFQSLDYTNYFLTELDNETDWSNIYKTGVNLHQIITQFGDKYPYYSGMAKILLALNIGYATDTWGDVPFSEAFQGVDNFSPKFDTQQNVIAQIQSYLDSAIVDLSKPSSANLGLPAGDDIFYAGNIDKWKKLAYAIKARYALRLTQREGSTVAAEKALNYLKNSFSSKDDNLVANFDGGNNQNLWFAFDNQRSGYMSMGKYFIDLLKNSSDPRLPYYAALDASGGYSGSAPEDSNTDASPFGSYFAGSASTPNIIFSYSEIKFIEAEAQFRLGNTGAAQTALKAAVSASLLDVTGVDNQAFATTASASVTLQNIITQKYSSLFTTMEPYNDWRRTGFPILAPNQNSQSKKIPLRLITPKAERTLNNNATVVSDVSIPVWWDN</sequence>
<dbReference type="Proteomes" id="UP001184833">
    <property type="component" value="Unassembled WGS sequence"/>
</dbReference>
<evidence type="ECO:0000313" key="2">
    <source>
        <dbReference type="Proteomes" id="UP001184833"/>
    </source>
</evidence>
<organism evidence="1 2">
    <name type="scientific">Chryseobacterium vietnamense</name>
    <dbReference type="NCBI Taxonomy" id="866785"/>
    <lineage>
        <taxon>Bacteria</taxon>
        <taxon>Pseudomonadati</taxon>
        <taxon>Bacteroidota</taxon>
        <taxon>Flavobacteriia</taxon>
        <taxon>Flavobacteriales</taxon>
        <taxon>Weeksellaceae</taxon>
        <taxon>Chryseobacterium group</taxon>
        <taxon>Chryseobacterium</taxon>
    </lineage>
</organism>
<comment type="caution">
    <text evidence="1">The sequence shown here is derived from an EMBL/GenBank/DDBJ whole genome shotgun (WGS) entry which is preliminary data.</text>
</comment>
<name>A0ACC6J8H2_9FLAO</name>
<protein>
    <submittedName>
        <fullName evidence="1">Uncharacterized protein</fullName>
    </submittedName>
</protein>
<evidence type="ECO:0000313" key="1">
    <source>
        <dbReference type="EMBL" id="MDR6459100.1"/>
    </source>
</evidence>
<gene>
    <name evidence="1" type="ORF">J2786_002207</name>
</gene>
<dbReference type="EMBL" id="JAVDQX010000002">
    <property type="protein sequence ID" value="MDR6459100.1"/>
    <property type="molecule type" value="Genomic_DNA"/>
</dbReference>
<keyword evidence="2" id="KW-1185">Reference proteome</keyword>